<proteinExistence type="predicted"/>
<feature type="transmembrane region" description="Helical" evidence="5">
    <location>
        <begin position="313"/>
        <end position="335"/>
    </location>
</feature>
<evidence type="ECO:0000313" key="7">
    <source>
        <dbReference type="EMBL" id="MDQ0996445.1"/>
    </source>
</evidence>
<gene>
    <name evidence="7" type="ORF">QFZ34_001627</name>
</gene>
<feature type="transmembrane region" description="Helical" evidence="5">
    <location>
        <begin position="255"/>
        <end position="276"/>
    </location>
</feature>
<feature type="transmembrane region" description="Helical" evidence="5">
    <location>
        <begin position="194"/>
        <end position="214"/>
    </location>
</feature>
<accession>A0ABU0S936</accession>
<evidence type="ECO:0000256" key="1">
    <source>
        <dbReference type="ARBA" id="ARBA00004141"/>
    </source>
</evidence>
<dbReference type="InterPro" id="IPR000620">
    <property type="entry name" value="EamA_dom"/>
</dbReference>
<feature type="transmembrane region" description="Helical" evidence="5">
    <location>
        <begin position="168"/>
        <end position="188"/>
    </location>
</feature>
<name>A0ABU0S936_9HYPH</name>
<organism evidence="7 8">
    <name type="scientific">Phyllobacterium ifriqiyense</name>
    <dbReference type="NCBI Taxonomy" id="314238"/>
    <lineage>
        <taxon>Bacteria</taxon>
        <taxon>Pseudomonadati</taxon>
        <taxon>Pseudomonadota</taxon>
        <taxon>Alphaproteobacteria</taxon>
        <taxon>Hyphomicrobiales</taxon>
        <taxon>Phyllobacteriaceae</taxon>
        <taxon>Phyllobacterium</taxon>
    </lineage>
</organism>
<feature type="transmembrane region" description="Helical" evidence="5">
    <location>
        <begin position="48"/>
        <end position="71"/>
    </location>
</feature>
<feature type="transmembrane region" description="Helical" evidence="5">
    <location>
        <begin position="109"/>
        <end position="129"/>
    </location>
</feature>
<keyword evidence="8" id="KW-1185">Reference proteome</keyword>
<dbReference type="PANTHER" id="PTHR32322">
    <property type="entry name" value="INNER MEMBRANE TRANSPORTER"/>
    <property type="match status" value="1"/>
</dbReference>
<comment type="subcellular location">
    <subcellularLocation>
        <location evidence="1">Membrane</location>
        <topology evidence="1">Multi-pass membrane protein</topology>
    </subcellularLocation>
</comment>
<dbReference type="InterPro" id="IPR050638">
    <property type="entry name" value="AA-Vitamin_Transporters"/>
</dbReference>
<dbReference type="EMBL" id="JAUSZT010000003">
    <property type="protein sequence ID" value="MDQ0996445.1"/>
    <property type="molecule type" value="Genomic_DNA"/>
</dbReference>
<evidence type="ECO:0000256" key="3">
    <source>
        <dbReference type="ARBA" id="ARBA00022989"/>
    </source>
</evidence>
<dbReference type="InterPro" id="IPR037185">
    <property type="entry name" value="EmrE-like"/>
</dbReference>
<evidence type="ECO:0000256" key="2">
    <source>
        <dbReference type="ARBA" id="ARBA00022692"/>
    </source>
</evidence>
<feature type="domain" description="EamA" evidence="6">
    <location>
        <begin position="195"/>
        <end position="329"/>
    </location>
</feature>
<evidence type="ECO:0000313" key="8">
    <source>
        <dbReference type="Proteomes" id="UP001237780"/>
    </source>
</evidence>
<dbReference type="Proteomes" id="UP001237780">
    <property type="component" value="Unassembled WGS sequence"/>
</dbReference>
<feature type="transmembrane region" description="Helical" evidence="5">
    <location>
        <begin position="226"/>
        <end position="243"/>
    </location>
</feature>
<feature type="domain" description="EamA" evidence="6">
    <location>
        <begin position="52"/>
        <end position="182"/>
    </location>
</feature>
<dbReference type="Pfam" id="PF00892">
    <property type="entry name" value="EamA"/>
    <property type="match status" value="2"/>
</dbReference>
<reference evidence="7 8" key="1">
    <citation type="submission" date="2023-07" db="EMBL/GenBank/DDBJ databases">
        <title>Comparative genomics of wheat-associated soil bacteria to identify genetic determinants of phenazine resistance.</title>
        <authorList>
            <person name="Mouncey N."/>
        </authorList>
    </citation>
    <scope>NUCLEOTIDE SEQUENCE [LARGE SCALE GENOMIC DNA]</scope>
    <source>
        <strain evidence="7 8">W4I11</strain>
    </source>
</reference>
<comment type="caution">
    <text evidence="7">The sequence shown here is derived from an EMBL/GenBank/DDBJ whole genome shotgun (WGS) entry which is preliminary data.</text>
</comment>
<keyword evidence="3 5" id="KW-1133">Transmembrane helix</keyword>
<protein>
    <submittedName>
        <fullName evidence="7">Drug/metabolite transporter (DMT)-like permease</fullName>
    </submittedName>
</protein>
<evidence type="ECO:0000256" key="5">
    <source>
        <dbReference type="SAM" id="Phobius"/>
    </source>
</evidence>
<keyword evidence="4 5" id="KW-0472">Membrane</keyword>
<evidence type="ECO:0000256" key="4">
    <source>
        <dbReference type="ARBA" id="ARBA00023136"/>
    </source>
</evidence>
<feature type="transmembrane region" description="Helical" evidence="5">
    <location>
        <begin position="77"/>
        <end position="97"/>
    </location>
</feature>
<evidence type="ECO:0000259" key="6">
    <source>
        <dbReference type="Pfam" id="PF00892"/>
    </source>
</evidence>
<feature type="transmembrane region" description="Helical" evidence="5">
    <location>
        <begin position="135"/>
        <end position="156"/>
    </location>
</feature>
<sequence>MKVATCCKNRVATRHKMAKDLQSAYHERVIAVSVADAKVPPPLSMSGFVWLQLLLLGAIWGGSFFFARIAVQVVPPLTLVLFRVVIAALALHIYLASRGVNFWDYRRHALGFAGLGLLNNVIPFSLLFIGQTALGAGLASIFNATTPIWTVILATILTADEKVTAAKLAGIFMGIVGIVVMIGPGILTGLGGPLWAELAVITATISYAFASILAKRFKGIPPTVTATGQMTASTLIMVPVVLLHDGMPHLDGISLGVWSAILGLGLLSTAFAYILFFSIVKASGATNASLVTLIVPVSAVLLGTIFLSEKLAVQDIAGMALIALGLLIIDGRILALSRKPNR</sequence>
<dbReference type="PANTHER" id="PTHR32322:SF9">
    <property type="entry name" value="AMINO-ACID METABOLITE EFFLUX PUMP-RELATED"/>
    <property type="match status" value="1"/>
</dbReference>
<dbReference type="SUPFAM" id="SSF103481">
    <property type="entry name" value="Multidrug resistance efflux transporter EmrE"/>
    <property type="match status" value="2"/>
</dbReference>
<feature type="transmembrane region" description="Helical" evidence="5">
    <location>
        <begin position="288"/>
        <end position="307"/>
    </location>
</feature>
<keyword evidence="2 5" id="KW-0812">Transmembrane</keyword>